<evidence type="ECO:0000313" key="9">
    <source>
        <dbReference type="EMBL" id="MDQ9127086.1"/>
    </source>
</evidence>
<evidence type="ECO:0000313" key="10">
    <source>
        <dbReference type="Proteomes" id="UP001224622"/>
    </source>
</evidence>
<organism evidence="9 10">
    <name type="scientific">Serratia fonticola</name>
    <dbReference type="NCBI Taxonomy" id="47917"/>
    <lineage>
        <taxon>Bacteria</taxon>
        <taxon>Pseudomonadati</taxon>
        <taxon>Pseudomonadota</taxon>
        <taxon>Gammaproteobacteria</taxon>
        <taxon>Enterobacterales</taxon>
        <taxon>Yersiniaceae</taxon>
        <taxon>Serratia</taxon>
    </lineage>
</organism>
<keyword evidence="3 6" id="KW-0732">Signal</keyword>
<evidence type="ECO:0000256" key="5">
    <source>
        <dbReference type="ARBA" id="ARBA00023186"/>
    </source>
</evidence>
<evidence type="ECO:0000256" key="2">
    <source>
        <dbReference type="ARBA" id="ARBA00007399"/>
    </source>
</evidence>
<evidence type="ECO:0000259" key="7">
    <source>
        <dbReference type="Pfam" id="PF00345"/>
    </source>
</evidence>
<dbReference type="Pfam" id="PF00345">
    <property type="entry name" value="PapD_N"/>
    <property type="match status" value="1"/>
</dbReference>
<comment type="subcellular location">
    <subcellularLocation>
        <location evidence="1">Periplasm</location>
    </subcellularLocation>
</comment>
<keyword evidence="5" id="KW-0143">Chaperone</keyword>
<dbReference type="InterPro" id="IPR050643">
    <property type="entry name" value="Periplasmic_pilus_chap"/>
</dbReference>
<dbReference type="EMBL" id="JAVIGA010000010">
    <property type="protein sequence ID" value="MDQ9127086.1"/>
    <property type="molecule type" value="Genomic_DNA"/>
</dbReference>
<feature type="domain" description="Pili assembly chaperone C-terminal" evidence="8">
    <location>
        <begin position="174"/>
        <end position="242"/>
    </location>
</feature>
<comment type="similarity">
    <text evidence="2">Belongs to the periplasmic pilus chaperone family.</text>
</comment>
<dbReference type="Gene3D" id="2.60.40.10">
    <property type="entry name" value="Immunoglobulins"/>
    <property type="match status" value="2"/>
</dbReference>
<dbReference type="RefSeq" id="WP_024529046.1">
    <property type="nucleotide sequence ID" value="NZ_JAVIGA010000010.1"/>
</dbReference>
<dbReference type="InterPro" id="IPR013783">
    <property type="entry name" value="Ig-like_fold"/>
</dbReference>
<dbReference type="AlphaFoldDB" id="A0AAJ1YAN7"/>
<dbReference type="InterPro" id="IPR016147">
    <property type="entry name" value="Pili_assmbl_chaperone_N"/>
</dbReference>
<evidence type="ECO:0000256" key="4">
    <source>
        <dbReference type="ARBA" id="ARBA00022764"/>
    </source>
</evidence>
<evidence type="ECO:0000256" key="1">
    <source>
        <dbReference type="ARBA" id="ARBA00004418"/>
    </source>
</evidence>
<evidence type="ECO:0000259" key="8">
    <source>
        <dbReference type="Pfam" id="PF02753"/>
    </source>
</evidence>
<protein>
    <submittedName>
        <fullName evidence="9">Molecular chaperone</fullName>
    </submittedName>
</protein>
<proteinExistence type="inferred from homology"/>
<dbReference type="SUPFAM" id="SSF49584">
    <property type="entry name" value="Periplasmic chaperone C-domain"/>
    <property type="match status" value="1"/>
</dbReference>
<dbReference type="InterPro" id="IPR008962">
    <property type="entry name" value="PapD-like_sf"/>
</dbReference>
<dbReference type="PANTHER" id="PTHR30251:SF2">
    <property type="entry name" value="FIMBRIAL CHAPERONE YADV-RELATED"/>
    <property type="match status" value="1"/>
</dbReference>
<dbReference type="InterPro" id="IPR036316">
    <property type="entry name" value="Pili_assmbl_chap_C_dom_sf"/>
</dbReference>
<dbReference type="GO" id="GO:0030288">
    <property type="term" value="C:outer membrane-bounded periplasmic space"/>
    <property type="evidence" value="ECO:0007669"/>
    <property type="project" value="InterPro"/>
</dbReference>
<comment type="caution">
    <text evidence="9">The sequence shown here is derived from an EMBL/GenBank/DDBJ whole genome shotgun (WGS) entry which is preliminary data.</text>
</comment>
<dbReference type="PRINTS" id="PR00969">
    <property type="entry name" value="CHAPERONPILI"/>
</dbReference>
<reference evidence="9" key="1">
    <citation type="submission" date="2023-08" db="EMBL/GenBank/DDBJ databases">
        <title>The Comparative Genomic Analysis of Yersiniaceae from Polar Regions.</title>
        <authorList>
            <person name="Goncharov A."/>
            <person name="Aslanov B."/>
            <person name="Kolodzhieva V."/>
            <person name="Azarov D."/>
            <person name="Mochov A."/>
            <person name="Lebedeva E."/>
        </authorList>
    </citation>
    <scope>NUCLEOTIDE SEQUENCE</scope>
    <source>
        <strain evidence="9">Vf</strain>
    </source>
</reference>
<dbReference type="InterPro" id="IPR001829">
    <property type="entry name" value="Pili_assmbl_chaperone_bac"/>
</dbReference>
<dbReference type="Proteomes" id="UP001224622">
    <property type="component" value="Unassembled WGS sequence"/>
</dbReference>
<accession>A0AAJ1YAN7</accession>
<evidence type="ECO:0000256" key="6">
    <source>
        <dbReference type="SAM" id="SignalP"/>
    </source>
</evidence>
<dbReference type="InterPro" id="IPR016148">
    <property type="entry name" value="Pili_assmbl_chaperone_C"/>
</dbReference>
<gene>
    <name evidence="9" type="ORF">RDT67_11650</name>
</gene>
<evidence type="ECO:0000256" key="3">
    <source>
        <dbReference type="ARBA" id="ARBA00022729"/>
    </source>
</evidence>
<feature type="chain" id="PRO_5042513922" evidence="6">
    <location>
        <begin position="24"/>
        <end position="255"/>
    </location>
</feature>
<name>A0AAJ1YAN7_SERFO</name>
<keyword evidence="4" id="KW-0574">Periplasm</keyword>
<feature type="signal peptide" evidence="6">
    <location>
        <begin position="1"/>
        <end position="23"/>
    </location>
</feature>
<dbReference type="PANTHER" id="PTHR30251">
    <property type="entry name" value="PILUS ASSEMBLY CHAPERONE"/>
    <property type="match status" value="1"/>
</dbReference>
<dbReference type="GO" id="GO:0071555">
    <property type="term" value="P:cell wall organization"/>
    <property type="evidence" value="ECO:0007669"/>
    <property type="project" value="InterPro"/>
</dbReference>
<dbReference type="Pfam" id="PF02753">
    <property type="entry name" value="PapD_C"/>
    <property type="match status" value="1"/>
</dbReference>
<sequence>MLRKTAFIVISLFSLFNFQLAQAAVVINATRVIYNQQDDESVLQLQNKGQDALLVQSWIDDGDLKATPDTARSPFTLMPPVARIDPSKGQALRIVRTKPIAAADRETLYWLNVLEIPPKATKQMAAGANLMQFSFRSRIKIFYRPANLAITPRQGYDKLSFNFKKEGNNYVVLVKNPSPYFVTFRNIELKNNKDSILLGGIGKQPRMISPFNELKFTLEGLKSQPQPSTAIFYSIIDDFGGDIHNEWKLNSKISQ</sequence>
<dbReference type="SUPFAM" id="SSF49354">
    <property type="entry name" value="PapD-like"/>
    <property type="match status" value="1"/>
</dbReference>
<feature type="domain" description="Pili assembly chaperone N-terminal" evidence="7">
    <location>
        <begin position="25"/>
        <end position="148"/>
    </location>
</feature>